<feature type="transmembrane region" description="Helical" evidence="1">
    <location>
        <begin position="12"/>
        <end position="31"/>
    </location>
</feature>
<dbReference type="Proteomes" id="UP000315636">
    <property type="component" value="Unassembled WGS sequence"/>
</dbReference>
<dbReference type="RefSeq" id="WP_142503815.1">
    <property type="nucleotide sequence ID" value="NZ_FXTI01000001.1"/>
</dbReference>
<keyword evidence="1" id="KW-0472">Membrane</keyword>
<evidence type="ECO:0000256" key="1">
    <source>
        <dbReference type="SAM" id="Phobius"/>
    </source>
</evidence>
<keyword evidence="1" id="KW-0812">Transmembrane</keyword>
<dbReference type="AlphaFoldDB" id="A0A521AEL8"/>
<accession>A0A521AEL8</accession>
<reference evidence="2 3" key="1">
    <citation type="submission" date="2017-05" db="EMBL/GenBank/DDBJ databases">
        <authorList>
            <person name="Varghese N."/>
            <person name="Submissions S."/>
        </authorList>
    </citation>
    <scope>NUCLEOTIDE SEQUENCE [LARGE SCALE GENOMIC DNA]</scope>
    <source>
        <strain evidence="2 3">DSM 45474</strain>
    </source>
</reference>
<keyword evidence="3" id="KW-1185">Reference proteome</keyword>
<keyword evidence="1" id="KW-1133">Transmembrane helix</keyword>
<proteinExistence type="predicted"/>
<evidence type="ECO:0000313" key="3">
    <source>
        <dbReference type="Proteomes" id="UP000315636"/>
    </source>
</evidence>
<organism evidence="2 3">
    <name type="scientific">Melghirimyces algeriensis</name>
    <dbReference type="NCBI Taxonomy" id="910412"/>
    <lineage>
        <taxon>Bacteria</taxon>
        <taxon>Bacillati</taxon>
        <taxon>Bacillota</taxon>
        <taxon>Bacilli</taxon>
        <taxon>Bacillales</taxon>
        <taxon>Thermoactinomycetaceae</taxon>
        <taxon>Melghirimyces</taxon>
    </lineage>
</organism>
<evidence type="ECO:0000313" key="2">
    <source>
        <dbReference type="EMBL" id="SMO33253.1"/>
    </source>
</evidence>
<dbReference type="OrthoDB" id="2990033at2"/>
<sequence length="173" mass="20178">MKTSTQIQAFRIAVSLALGMMAGLAIMNLLYGEKLDALYLERNNLYYRNNEKFKKIQMLEKDLDKRNDNQYIGQDISVEVQLPENESRFYQDQLRQEVQELMQPFVGKSVHWISDHPEVLDSMLGKRIIQLEGDQTGTHTPKVFHLKLKYLTFVGSKLKIWVIAQEKTGKEKE</sequence>
<protein>
    <submittedName>
        <fullName evidence="2">Uncharacterized protein</fullName>
    </submittedName>
</protein>
<gene>
    <name evidence="2" type="ORF">SAMN06264849_10196</name>
</gene>
<dbReference type="EMBL" id="FXTI01000001">
    <property type="protein sequence ID" value="SMO33253.1"/>
    <property type="molecule type" value="Genomic_DNA"/>
</dbReference>
<name>A0A521AEL8_9BACL</name>